<proteinExistence type="inferred from homology"/>
<dbReference type="InterPro" id="IPR041118">
    <property type="entry name" value="Rx_N"/>
</dbReference>
<dbReference type="SUPFAM" id="SSF52540">
    <property type="entry name" value="P-loop containing nucleoside triphosphate hydrolases"/>
    <property type="match status" value="1"/>
</dbReference>
<feature type="coiled-coil region" evidence="7">
    <location>
        <begin position="1095"/>
        <end position="1175"/>
    </location>
</feature>
<evidence type="ECO:0000313" key="12">
    <source>
        <dbReference type="EMBL" id="TVU17725.1"/>
    </source>
</evidence>
<dbReference type="PANTHER" id="PTHR23155">
    <property type="entry name" value="DISEASE RESISTANCE PROTEIN RP"/>
    <property type="match status" value="1"/>
</dbReference>
<dbReference type="InterPro" id="IPR044974">
    <property type="entry name" value="Disease_R_plants"/>
</dbReference>
<dbReference type="InterPro" id="IPR036388">
    <property type="entry name" value="WH-like_DNA-bd_sf"/>
</dbReference>
<dbReference type="Gramene" id="TVU17725">
    <property type="protein sequence ID" value="TVU17725"/>
    <property type="gene ID" value="EJB05_33776"/>
</dbReference>
<dbReference type="GO" id="GO:0009626">
    <property type="term" value="P:plant-type hypersensitive response"/>
    <property type="evidence" value="ECO:0007669"/>
    <property type="project" value="UniProtKB-ARBA"/>
</dbReference>
<comment type="caution">
    <text evidence="12">The sequence shown here is derived from an EMBL/GenBank/DDBJ whole genome shotgun (WGS) entry which is preliminary data.</text>
</comment>
<dbReference type="OrthoDB" id="636908at2759"/>
<evidence type="ECO:0000256" key="1">
    <source>
        <dbReference type="ARBA" id="ARBA00008894"/>
    </source>
</evidence>
<dbReference type="InterPro" id="IPR032675">
    <property type="entry name" value="LRR_dom_sf"/>
</dbReference>
<evidence type="ECO:0000259" key="10">
    <source>
        <dbReference type="Pfam" id="PF23559"/>
    </source>
</evidence>
<feature type="domain" description="Disease resistance N-terminal" evidence="9">
    <location>
        <begin position="13"/>
        <end position="93"/>
    </location>
</feature>
<dbReference type="PANTHER" id="PTHR23155:SF1094">
    <property type="entry name" value="OS11G0686400 PROTEIN"/>
    <property type="match status" value="1"/>
</dbReference>
<dbReference type="Gene3D" id="1.10.10.10">
    <property type="entry name" value="Winged helix-like DNA-binding domain superfamily/Winged helix DNA-binding domain"/>
    <property type="match status" value="1"/>
</dbReference>
<dbReference type="Pfam" id="PF00931">
    <property type="entry name" value="NB-ARC"/>
    <property type="match status" value="1"/>
</dbReference>
<evidence type="ECO:0000259" key="11">
    <source>
        <dbReference type="Pfam" id="PF23598"/>
    </source>
</evidence>
<keyword evidence="3" id="KW-0677">Repeat</keyword>
<dbReference type="PRINTS" id="PR00364">
    <property type="entry name" value="DISEASERSIST"/>
</dbReference>
<gene>
    <name evidence="12" type="ORF">EJB05_33776</name>
</gene>
<evidence type="ECO:0000256" key="3">
    <source>
        <dbReference type="ARBA" id="ARBA00022737"/>
    </source>
</evidence>
<dbReference type="GO" id="GO:0043531">
    <property type="term" value="F:ADP binding"/>
    <property type="evidence" value="ECO:0007669"/>
    <property type="project" value="InterPro"/>
</dbReference>
<dbReference type="GO" id="GO:0002758">
    <property type="term" value="P:innate immune response-activating signaling pathway"/>
    <property type="evidence" value="ECO:0007669"/>
    <property type="project" value="UniProtKB-ARBA"/>
</dbReference>
<dbReference type="SUPFAM" id="SSF52058">
    <property type="entry name" value="L domain-like"/>
    <property type="match status" value="1"/>
</dbReference>
<dbReference type="Pfam" id="PF23559">
    <property type="entry name" value="WHD_DRP"/>
    <property type="match status" value="1"/>
</dbReference>
<feature type="domain" description="Disease resistance R13L4/SHOC-2-like LRR" evidence="11">
    <location>
        <begin position="554"/>
        <end position="925"/>
    </location>
</feature>
<keyword evidence="5" id="KW-0611">Plant defense</keyword>
<evidence type="ECO:0000256" key="5">
    <source>
        <dbReference type="ARBA" id="ARBA00022821"/>
    </source>
</evidence>
<keyword evidence="6 7" id="KW-0175">Coiled coil</keyword>
<dbReference type="InterPro" id="IPR055414">
    <property type="entry name" value="LRR_R13L4/SHOC2-like"/>
</dbReference>
<sequence length="1242" mass="139966">MEPAVTVSLGVARSLPAKLGMVLSPEVDHRLRLRKGEKNKIGLLKDHLQQLLDNYLVVEPSEVHAFSSTARCWVKEVRELAYDIDDFLDELLHGPQAAAAALTNLRGGIARLRGGLSRSRWVAGETSRFRAQVEEAIKRHARYNLSTHQSQSPIRICSDEPIPAPRGFEATRLVGIDGSIEKLAEWITGDGEERLRVVSIIGLGGVGKTTLARELYRKLGRQFACRAFARSSKKPDMRRLLTSILSQVRRHRVPDHVELRNLTDTIRAYLRHKKYFIIIDDLWASSTWDIIHGALPDDKCCSRVLITTEIDVIAQRCCDNKYEHFFKMEPLSYKGSSELFFTRFVGKQSENCEEFNRVSSEIIRKCGGFPLATIATASLVARHQDRLEDCNYIRGSLSSNLRSNPTIEGMKQVLSLCYNNLPDRLKACMLYLCTYKDDNIIWKDDLVKEWITEGFICAKEGEHIEEVAGSCFDDLVNAGMVLPIDINYNGKVLSCTVHYIILDLIRYKSIEENFVTAIDYSQTNTRLADKVRRLALHFGDADDAESPVKLRLSQVRSLIFFGTFKCLPSITEFQNLRVLILHLWGDQDNVSLDLTAVCKLFRLRSLKIECNITLNLQTQLQGLECLETLKIDSKVTEIPQDIVHLAGLLHLSLPGDINLPSGIGSLASLRTLGCFDLCRNSADNVLSLGKLRNVRDLHLTCSIIPCDNLEENVGCLASALSKLSNLKSLNLSPGISTNAKTMETNASINNISCDGLSNISSPPAFLEKLELSPRICIFSRLPRWIGQLGKISSIKIAARELWQSDIDILKRLNALSTLKLYVRTSPAERIIFGKEGFPVLNYFKFVCSALCLAFKKETMPNIRRIQLCFSANMLEKCSLVDVGFENLTGLEVFTAKIGGSGSDGSVRNAVQSALEDVFSKRRSCPIINIQLVDNILYEDKKMIMVDKVEQLQILMKPDVIAKGPSEEEYRITEKDSMEGKNTCSDSRITPSLECSVYMKNPGESQRKFMRDPFKAPVEFINADHNAANELILSTNVKVSVTKHGLQNADAKILTPNPNTLVSHQLQGASSYKDSTVKDYNTHLMDHETKGLYFRSRSLEEEILSLRKKVEAASLKELRLLREKHILEMKLTDLRKAVDEMREEAIYGDLKQLKQNKKYLEENKRLMSELKVEEEELTLFTCSMVNMLAEYNAHPSEINASTITSCVKHLNQQMQWKIKSLNTSGQTCVWKSTNANICGQREY</sequence>
<accession>A0A5J9U2F6</accession>
<dbReference type="Gene3D" id="1.20.5.4130">
    <property type="match status" value="1"/>
</dbReference>
<keyword evidence="2" id="KW-0433">Leucine-rich repeat</keyword>
<dbReference type="InterPro" id="IPR058922">
    <property type="entry name" value="WHD_DRP"/>
</dbReference>
<dbReference type="EMBL" id="RWGY01000029">
    <property type="protein sequence ID" value="TVU17725.1"/>
    <property type="molecule type" value="Genomic_DNA"/>
</dbReference>
<comment type="similarity">
    <text evidence="1">Belongs to the disease resistance NB-LRR family.</text>
</comment>
<feature type="non-terminal residue" evidence="12">
    <location>
        <position position="1"/>
    </location>
</feature>
<dbReference type="Gene3D" id="3.40.50.300">
    <property type="entry name" value="P-loop containing nucleotide triphosphate hydrolases"/>
    <property type="match status" value="1"/>
</dbReference>
<dbReference type="Pfam" id="PF23598">
    <property type="entry name" value="LRR_14"/>
    <property type="match status" value="1"/>
</dbReference>
<evidence type="ECO:0000259" key="8">
    <source>
        <dbReference type="Pfam" id="PF00931"/>
    </source>
</evidence>
<evidence type="ECO:0000256" key="6">
    <source>
        <dbReference type="ARBA" id="ARBA00023054"/>
    </source>
</evidence>
<reference evidence="12 13" key="1">
    <citation type="journal article" date="2019" name="Sci. Rep.">
        <title>A high-quality genome of Eragrostis curvula grass provides insights into Poaceae evolution and supports new strategies to enhance forage quality.</title>
        <authorList>
            <person name="Carballo J."/>
            <person name="Santos B.A.C.M."/>
            <person name="Zappacosta D."/>
            <person name="Garbus I."/>
            <person name="Selva J.P."/>
            <person name="Gallo C.A."/>
            <person name="Diaz A."/>
            <person name="Albertini E."/>
            <person name="Caccamo M."/>
            <person name="Echenique V."/>
        </authorList>
    </citation>
    <scope>NUCLEOTIDE SEQUENCE [LARGE SCALE GENOMIC DNA]</scope>
    <source>
        <strain evidence="13">cv. Victoria</strain>
        <tissue evidence="12">Leaf</tissue>
    </source>
</reference>
<dbReference type="FunFam" id="1.10.10.10:FF:000322">
    <property type="entry name" value="Probable disease resistance protein At1g63360"/>
    <property type="match status" value="1"/>
</dbReference>
<dbReference type="Gene3D" id="3.80.10.10">
    <property type="entry name" value="Ribonuclease Inhibitor"/>
    <property type="match status" value="1"/>
</dbReference>
<evidence type="ECO:0000256" key="7">
    <source>
        <dbReference type="SAM" id="Coils"/>
    </source>
</evidence>
<dbReference type="AlphaFoldDB" id="A0A5J9U2F6"/>
<keyword evidence="13" id="KW-1185">Reference proteome</keyword>
<evidence type="ECO:0000259" key="9">
    <source>
        <dbReference type="Pfam" id="PF18052"/>
    </source>
</evidence>
<evidence type="ECO:0000313" key="13">
    <source>
        <dbReference type="Proteomes" id="UP000324897"/>
    </source>
</evidence>
<name>A0A5J9U2F6_9POAL</name>
<keyword evidence="4" id="KW-0547">Nucleotide-binding</keyword>
<feature type="domain" description="Disease resistance protein winged helix" evidence="10">
    <location>
        <begin position="437"/>
        <end position="505"/>
    </location>
</feature>
<dbReference type="InterPro" id="IPR002182">
    <property type="entry name" value="NB-ARC"/>
</dbReference>
<organism evidence="12 13">
    <name type="scientific">Eragrostis curvula</name>
    <name type="common">weeping love grass</name>
    <dbReference type="NCBI Taxonomy" id="38414"/>
    <lineage>
        <taxon>Eukaryota</taxon>
        <taxon>Viridiplantae</taxon>
        <taxon>Streptophyta</taxon>
        <taxon>Embryophyta</taxon>
        <taxon>Tracheophyta</taxon>
        <taxon>Spermatophyta</taxon>
        <taxon>Magnoliopsida</taxon>
        <taxon>Liliopsida</taxon>
        <taxon>Poales</taxon>
        <taxon>Poaceae</taxon>
        <taxon>PACMAD clade</taxon>
        <taxon>Chloridoideae</taxon>
        <taxon>Eragrostideae</taxon>
        <taxon>Eragrostidinae</taxon>
        <taxon>Eragrostis</taxon>
    </lineage>
</organism>
<evidence type="ECO:0000256" key="2">
    <source>
        <dbReference type="ARBA" id="ARBA00022614"/>
    </source>
</evidence>
<dbReference type="GO" id="GO:0042742">
    <property type="term" value="P:defense response to bacterium"/>
    <property type="evidence" value="ECO:0007669"/>
    <property type="project" value="UniProtKB-ARBA"/>
</dbReference>
<feature type="domain" description="NB-ARC" evidence="8">
    <location>
        <begin position="178"/>
        <end position="341"/>
    </location>
</feature>
<protein>
    <recommendedName>
        <fullName evidence="14">NB-ARC domain-containing protein</fullName>
    </recommendedName>
</protein>
<evidence type="ECO:0008006" key="14">
    <source>
        <dbReference type="Google" id="ProtNLM"/>
    </source>
</evidence>
<dbReference type="Pfam" id="PF18052">
    <property type="entry name" value="Rx_N"/>
    <property type="match status" value="1"/>
</dbReference>
<evidence type="ECO:0000256" key="4">
    <source>
        <dbReference type="ARBA" id="ARBA00022741"/>
    </source>
</evidence>
<dbReference type="Proteomes" id="UP000324897">
    <property type="component" value="Chromosome 7"/>
</dbReference>
<dbReference type="InterPro" id="IPR027417">
    <property type="entry name" value="P-loop_NTPase"/>
</dbReference>